<evidence type="ECO:0000313" key="4">
    <source>
        <dbReference type="EMBL" id="RDD60526.1"/>
    </source>
</evidence>
<keyword evidence="3" id="KW-0812">Transmembrane</keyword>
<keyword evidence="3" id="KW-0472">Membrane</keyword>
<dbReference type="Pfam" id="PF01066">
    <property type="entry name" value="CDP-OH_P_transf"/>
    <property type="match status" value="1"/>
</dbReference>
<dbReference type="InterPro" id="IPR048254">
    <property type="entry name" value="CDP_ALCOHOL_P_TRANSF_CS"/>
</dbReference>
<dbReference type="InterPro" id="IPR000462">
    <property type="entry name" value="CDP-OH_P_trans"/>
</dbReference>
<dbReference type="Gene3D" id="1.20.120.1760">
    <property type="match status" value="1"/>
</dbReference>
<dbReference type="Proteomes" id="UP000253941">
    <property type="component" value="Unassembled WGS sequence"/>
</dbReference>
<dbReference type="GO" id="GO:0016020">
    <property type="term" value="C:membrane"/>
    <property type="evidence" value="ECO:0007669"/>
    <property type="project" value="InterPro"/>
</dbReference>
<dbReference type="PROSITE" id="PS00379">
    <property type="entry name" value="CDP_ALCOHOL_P_TRANSF"/>
    <property type="match status" value="1"/>
</dbReference>
<sequence>MSQRAHEAGWIERTRAAGKAWLEAAARPLARILLRLNVSPNVVTLLALALSIVAAWLIVAGQPVAGALVFLAAGALDLLDGTLARLGRLDSRVGAFLDSTLDRVSEGVVFTALAAVFASNSQPVETALTMLALLASVLVSYARARAEALGAACAVGLATRGERVVLLVLGLVTGLVVEALALILVLSAITVVQRIRHTARELAARE</sequence>
<evidence type="ECO:0000256" key="1">
    <source>
        <dbReference type="ARBA" id="ARBA00022679"/>
    </source>
</evidence>
<dbReference type="AlphaFoldDB" id="A0A369TC90"/>
<evidence type="ECO:0000256" key="2">
    <source>
        <dbReference type="RuleBase" id="RU003750"/>
    </source>
</evidence>
<dbReference type="GO" id="GO:0008654">
    <property type="term" value="P:phospholipid biosynthetic process"/>
    <property type="evidence" value="ECO:0007669"/>
    <property type="project" value="InterPro"/>
</dbReference>
<reference evidence="4 5" key="1">
    <citation type="submission" date="2018-07" db="EMBL/GenBank/DDBJ databases">
        <title>Venubactetium sediminum gen. nov., sp. nov., isolated from a marine solar saltern.</title>
        <authorList>
            <person name="Wang S."/>
        </authorList>
    </citation>
    <scope>NUCLEOTIDE SEQUENCE [LARGE SCALE GENOMIC DNA]</scope>
    <source>
        <strain evidence="4 5">WD2A32</strain>
    </source>
</reference>
<organism evidence="4 5">
    <name type="scientific">Ferruginivarius sediminum</name>
    <dbReference type="NCBI Taxonomy" id="2661937"/>
    <lineage>
        <taxon>Bacteria</taxon>
        <taxon>Pseudomonadati</taxon>
        <taxon>Pseudomonadota</taxon>
        <taxon>Alphaproteobacteria</taxon>
        <taxon>Rhodospirillales</taxon>
        <taxon>Rhodospirillaceae</taxon>
        <taxon>Ferruginivarius</taxon>
    </lineage>
</organism>
<evidence type="ECO:0000313" key="5">
    <source>
        <dbReference type="Proteomes" id="UP000253941"/>
    </source>
</evidence>
<name>A0A369TC90_9PROT</name>
<proteinExistence type="inferred from homology"/>
<comment type="similarity">
    <text evidence="2">Belongs to the CDP-alcohol phosphatidyltransferase class-I family.</text>
</comment>
<comment type="caution">
    <text evidence="4">The sequence shown here is derived from an EMBL/GenBank/DDBJ whole genome shotgun (WGS) entry which is preliminary data.</text>
</comment>
<keyword evidence="5" id="KW-1185">Reference proteome</keyword>
<evidence type="ECO:0000256" key="3">
    <source>
        <dbReference type="SAM" id="Phobius"/>
    </source>
</evidence>
<feature type="transmembrane region" description="Helical" evidence="3">
    <location>
        <begin position="38"/>
        <end position="58"/>
    </location>
</feature>
<dbReference type="EMBL" id="QPMH01000025">
    <property type="protein sequence ID" value="RDD60526.1"/>
    <property type="molecule type" value="Genomic_DNA"/>
</dbReference>
<dbReference type="InterPro" id="IPR043130">
    <property type="entry name" value="CDP-OH_PTrfase_TM_dom"/>
</dbReference>
<accession>A0A369TC90</accession>
<feature type="transmembrane region" description="Helical" evidence="3">
    <location>
        <begin position="164"/>
        <end position="192"/>
    </location>
</feature>
<dbReference type="GO" id="GO:0016780">
    <property type="term" value="F:phosphotransferase activity, for other substituted phosphate groups"/>
    <property type="evidence" value="ECO:0007669"/>
    <property type="project" value="InterPro"/>
</dbReference>
<keyword evidence="3" id="KW-1133">Transmembrane helix</keyword>
<gene>
    <name evidence="4" type="ORF">DRB17_17665</name>
</gene>
<protein>
    <submittedName>
        <fullName evidence="4">CDP-alcohol phosphatidyltransferase family protein</fullName>
    </submittedName>
</protein>
<dbReference type="RefSeq" id="WP_114583554.1">
    <property type="nucleotide sequence ID" value="NZ_QPMH01000025.1"/>
</dbReference>
<keyword evidence="1 2" id="KW-0808">Transferase</keyword>